<dbReference type="EMBL" id="JAIOIV010000095">
    <property type="protein sequence ID" value="MBZ0156888.1"/>
    <property type="molecule type" value="Genomic_DNA"/>
</dbReference>
<evidence type="ECO:0000256" key="1">
    <source>
        <dbReference type="SAM" id="MobiDB-lite"/>
    </source>
</evidence>
<evidence type="ECO:0000313" key="4">
    <source>
        <dbReference type="Proteomes" id="UP000705867"/>
    </source>
</evidence>
<evidence type="ECO:0000313" key="3">
    <source>
        <dbReference type="EMBL" id="MBZ0156888.1"/>
    </source>
</evidence>
<organism evidence="3 4">
    <name type="scientific">Candidatus Nitrobium versatile</name>
    <dbReference type="NCBI Taxonomy" id="2884831"/>
    <lineage>
        <taxon>Bacteria</taxon>
        <taxon>Pseudomonadati</taxon>
        <taxon>Nitrospirota</taxon>
        <taxon>Nitrospiria</taxon>
        <taxon>Nitrospirales</taxon>
        <taxon>Nitrospiraceae</taxon>
        <taxon>Candidatus Nitrobium</taxon>
    </lineage>
</organism>
<gene>
    <name evidence="3" type="ORF">K8I29_11860</name>
</gene>
<reference evidence="3" key="1">
    <citation type="journal article" date="2021" name="bioRxiv">
        <title>Unraveling nitrogen, sulfur and carbon metabolic pathways and microbial community transcriptional responses to substrate deprivation and toxicity stresses in a bioreactor mimicking anoxic brackish coastal sediment conditions.</title>
        <authorList>
            <person name="Martins P.D."/>
            <person name="Echeveste M.J."/>
            <person name="Arshad A."/>
            <person name="Kurth J."/>
            <person name="Ouboter H."/>
            <person name="Jetten M.S.M."/>
            <person name="Welte C.U."/>
        </authorList>
    </citation>
    <scope>NUCLEOTIDE SEQUENCE</scope>
    <source>
        <strain evidence="3">MAG_39</strain>
    </source>
</reference>
<sequence length="675" mass="77419">MGFFDLFPKKSKPAPARPAKKEPSREAPAPKTVSDKNVLNRRKDLRYRIEEISAGDLGLVTEMSREGAKIAKQEKVKCSNAPVSLSTAHKPLSAEVVWQNDAAIGLRLTDAFDTGSYIRQNPKRLVEEDPVPAGTLSYYEISRYKQHDFLTPLTNLMAELESHETKVDRLKLYILEISEVHRKWSEEKEKEREKEKKSTGTVQDTAPEAADATIFPDLKEDLLVRSAGSKGVSDINSSDIDCIIARLGLDAVKRISGEFIKRNRARVEVSLPGFRNYHLFTTLKTVFLKRLSPFFGYKNEWGEGSSLLSLEACGLKILMKNSVMDLHSYYTSPSRLYSEVSRTYERLLFGTDLIHVNKTYFEKVVGAFTAVLDGYVLGYLLLNPHYTLDKGMKITVTKNKLLYSFVMYLTALAALFIIERDRESGTILMARLKRTGMDERKSLDFINDCVMEANSVLHEMGIRESIKPVAPPSSVFRLESYLPGEAHFEYLLKTFRNFHLLKGRRMVVRYDDEAYAHFILNRLFGIDAFGLNSTIACVIPCGNITDEELYFEFFTNFDLVIFKGIDRLPRFHHKAFMRLWDHYEGKIIATLSASSLFDYEQKDLYQLMKNHIVDFPSFLSTPSLHRRMVDHAIQYVRPFLRDESLDPNRYTRYLDTPFSMNHIKAAELLLSIRRG</sequence>
<feature type="compositionally biased region" description="Basic and acidic residues" evidence="1">
    <location>
        <begin position="185"/>
        <end position="198"/>
    </location>
</feature>
<feature type="region of interest" description="Disordered" evidence="1">
    <location>
        <begin position="185"/>
        <end position="206"/>
    </location>
</feature>
<feature type="transmembrane region" description="Helical" evidence="2">
    <location>
        <begin position="364"/>
        <end position="381"/>
    </location>
</feature>
<proteinExistence type="predicted"/>
<keyword evidence="2" id="KW-0472">Membrane</keyword>
<feature type="region of interest" description="Disordered" evidence="1">
    <location>
        <begin position="1"/>
        <end position="38"/>
    </location>
</feature>
<dbReference type="Proteomes" id="UP000705867">
    <property type="component" value="Unassembled WGS sequence"/>
</dbReference>
<feature type="transmembrane region" description="Helical" evidence="2">
    <location>
        <begin position="401"/>
        <end position="418"/>
    </location>
</feature>
<evidence type="ECO:0000256" key="2">
    <source>
        <dbReference type="SAM" id="Phobius"/>
    </source>
</evidence>
<dbReference type="AlphaFoldDB" id="A0A953M264"/>
<comment type="caution">
    <text evidence="3">The sequence shown here is derived from an EMBL/GenBank/DDBJ whole genome shotgun (WGS) entry which is preliminary data.</text>
</comment>
<accession>A0A953M264</accession>
<reference evidence="3" key="2">
    <citation type="submission" date="2021-08" db="EMBL/GenBank/DDBJ databases">
        <authorList>
            <person name="Dalcin Martins P."/>
        </authorList>
    </citation>
    <scope>NUCLEOTIDE SEQUENCE</scope>
    <source>
        <strain evidence="3">MAG_39</strain>
    </source>
</reference>
<keyword evidence="2" id="KW-0812">Transmembrane</keyword>
<protein>
    <submittedName>
        <fullName evidence="3">Uncharacterized protein</fullName>
    </submittedName>
</protein>
<keyword evidence="2" id="KW-1133">Transmembrane helix</keyword>
<name>A0A953M264_9BACT</name>